<keyword evidence="3" id="KW-1185">Reference proteome</keyword>
<evidence type="ECO:0000313" key="3">
    <source>
        <dbReference type="Proteomes" id="UP000293568"/>
    </source>
</evidence>
<gene>
    <name evidence="2" type="ORF">ET464_16875</name>
</gene>
<dbReference type="AlphaFoldDB" id="A0A4P6EXK7"/>
<reference evidence="2 3" key="1">
    <citation type="submission" date="2019-01" db="EMBL/GenBank/DDBJ databases">
        <title>Genome sequencing of strain FW100M-2.</title>
        <authorList>
            <person name="Heo J."/>
            <person name="Kim S.-J."/>
            <person name="Kim J.-S."/>
            <person name="Hong S.-B."/>
            <person name="Kwon S.-W."/>
        </authorList>
    </citation>
    <scope>NUCLEOTIDE SEQUENCE [LARGE SCALE GENOMIC DNA]</scope>
    <source>
        <strain evidence="2 3">FW100M-2</strain>
    </source>
</reference>
<keyword evidence="1" id="KW-0472">Membrane</keyword>
<keyword evidence="1" id="KW-0812">Transmembrane</keyword>
<proteinExistence type="predicted"/>
<keyword evidence="1" id="KW-1133">Transmembrane helix</keyword>
<protein>
    <submittedName>
        <fullName evidence="2">Uncharacterized protein</fullName>
    </submittedName>
</protein>
<accession>A0A4P6EXK7</accession>
<evidence type="ECO:0000313" key="2">
    <source>
        <dbReference type="EMBL" id="QAY67814.1"/>
    </source>
</evidence>
<sequence length="119" mass="12843">MTGTSVREQLNAAFDLEGATMPDSVKEKVLARAAKREPFWNREIAIPVPVVAAAAAILIAAPIWGWTMLRNPLLLSGKVSGSAPHRQANAVMSQNDTLVALAGGTYYQSDLTEGWDNHR</sequence>
<dbReference type="EMBL" id="CP035492">
    <property type="protein sequence ID" value="QAY67814.1"/>
    <property type="molecule type" value="Genomic_DNA"/>
</dbReference>
<name>A0A4P6EXK7_9BACL</name>
<dbReference type="KEGG" id="pprt:ET464_16875"/>
<evidence type="ECO:0000256" key="1">
    <source>
        <dbReference type="SAM" id="Phobius"/>
    </source>
</evidence>
<feature type="transmembrane region" description="Helical" evidence="1">
    <location>
        <begin position="44"/>
        <end position="66"/>
    </location>
</feature>
<dbReference type="Proteomes" id="UP000293568">
    <property type="component" value="Chromosome"/>
</dbReference>
<organism evidence="2 3">
    <name type="scientific">Paenibacillus protaetiae</name>
    <dbReference type="NCBI Taxonomy" id="2509456"/>
    <lineage>
        <taxon>Bacteria</taxon>
        <taxon>Bacillati</taxon>
        <taxon>Bacillota</taxon>
        <taxon>Bacilli</taxon>
        <taxon>Bacillales</taxon>
        <taxon>Paenibacillaceae</taxon>
        <taxon>Paenibacillus</taxon>
    </lineage>
</organism>